<feature type="transmembrane region" description="Helical" evidence="1">
    <location>
        <begin position="287"/>
        <end position="304"/>
    </location>
</feature>
<dbReference type="EMBL" id="CP025682">
    <property type="protein sequence ID" value="AUN94346.1"/>
    <property type="molecule type" value="Genomic_DNA"/>
</dbReference>
<name>A0A2I6S508_9RHOO</name>
<keyword evidence="1" id="KW-0812">Transmembrane</keyword>
<keyword evidence="1" id="KW-1133">Transmembrane helix</keyword>
<gene>
    <name evidence="2" type="ORF">C0099_04970</name>
</gene>
<feature type="transmembrane region" description="Helical" evidence="1">
    <location>
        <begin position="139"/>
        <end position="155"/>
    </location>
</feature>
<feature type="transmembrane region" description="Helical" evidence="1">
    <location>
        <begin position="199"/>
        <end position="217"/>
    </location>
</feature>
<accession>A0A2I6S508</accession>
<feature type="transmembrane region" description="Helical" evidence="1">
    <location>
        <begin position="87"/>
        <end position="109"/>
    </location>
</feature>
<reference evidence="2 3" key="1">
    <citation type="submission" date="2018-01" db="EMBL/GenBank/DDBJ databases">
        <authorList>
            <person name="Fu G.-Y."/>
        </authorList>
    </citation>
    <scope>NUCLEOTIDE SEQUENCE [LARGE SCALE GENOMIC DNA]</scope>
    <source>
        <strain evidence="2 3">SY39</strain>
    </source>
</reference>
<keyword evidence="3" id="KW-1185">Reference proteome</keyword>
<dbReference type="Proteomes" id="UP000242205">
    <property type="component" value="Chromosome"/>
</dbReference>
<evidence type="ECO:0008006" key="4">
    <source>
        <dbReference type="Google" id="ProtNLM"/>
    </source>
</evidence>
<dbReference type="AlphaFoldDB" id="A0A2I6S508"/>
<evidence type="ECO:0000256" key="1">
    <source>
        <dbReference type="SAM" id="Phobius"/>
    </source>
</evidence>
<dbReference type="RefSeq" id="WP_102246416.1">
    <property type="nucleotide sequence ID" value="NZ_CP025682.1"/>
</dbReference>
<organism evidence="2 3">
    <name type="scientific">Pseudazoarcus pumilus</name>
    <dbReference type="NCBI Taxonomy" id="2067960"/>
    <lineage>
        <taxon>Bacteria</taxon>
        <taxon>Pseudomonadati</taxon>
        <taxon>Pseudomonadota</taxon>
        <taxon>Betaproteobacteria</taxon>
        <taxon>Rhodocyclales</taxon>
        <taxon>Zoogloeaceae</taxon>
        <taxon>Pseudazoarcus</taxon>
    </lineage>
</organism>
<keyword evidence="1" id="KW-0472">Membrane</keyword>
<protein>
    <recommendedName>
        <fullName evidence="4">4-amino-4-deoxy-L-arabinose transferase</fullName>
    </recommendedName>
</protein>
<proteinExistence type="predicted"/>
<sequence>MKSPQFSPRGSAALLFALYLAATVAKAPALFVTPRFWAEEGVVYFLQGRELGFWEALWAMPLGYLSLPANLAGWLSAQLPLLHAPRGGLTVSLAIQLLLPWIVIANRFFDGDRIRQAMLLAMPIVVIQSAETWLNSINGQFWLMIAAALVLAAPTRPAGLHRHALDAAVVALAGLSGPGAAFLAPLFGLRAVIERHGIWAIYAALASSGAVLVLLGDGASRALSFPPDLFGLAAGFQLVANNVCIGCALRSFPYAAAHQPWFVLALPLLAGLYTWSWRRSDASGRWMLTASATLLVLSFASMLGKELIAQLPAFANSRYFFAPAALLFGALAAGRRARAPVALGIMAIVGANGIVFALFHPVVGIGDGHAWIESVEAHRRGETDIVFFNRPFCGFTPDPPMRTDGIALHGDGAELALTLPRTVERGTQVFVLRQTIGHETWQTGAPAWRDAGLFLYGTPEYGRCFGGDFPRPFRAVRSDGPTLLLDRHALGPMTGHRFLIGHGERFAAMLARGDYVIVDGTELAAALPPLSTHAPPTRQAVVIDAPRVDGTALDACARWGAGCGFEAADAFCASRGLGPAVDYRIRYDAPPTRTLLDGKTCTAAHCDRIDWLACAPAPTASDR</sequence>
<dbReference type="OrthoDB" id="9150143at2"/>
<dbReference type="KEGG" id="atw:C0099_04970"/>
<feature type="transmembrane region" description="Helical" evidence="1">
    <location>
        <begin position="167"/>
        <end position="187"/>
    </location>
</feature>
<evidence type="ECO:0000313" key="2">
    <source>
        <dbReference type="EMBL" id="AUN94346.1"/>
    </source>
</evidence>
<feature type="transmembrane region" description="Helical" evidence="1">
    <location>
        <begin position="341"/>
        <end position="359"/>
    </location>
</feature>
<feature type="transmembrane region" description="Helical" evidence="1">
    <location>
        <begin position="258"/>
        <end position="275"/>
    </location>
</feature>
<feature type="transmembrane region" description="Helical" evidence="1">
    <location>
        <begin position="316"/>
        <end position="334"/>
    </location>
</feature>
<feature type="transmembrane region" description="Helical" evidence="1">
    <location>
        <begin position="53"/>
        <end position="75"/>
    </location>
</feature>
<evidence type="ECO:0000313" key="3">
    <source>
        <dbReference type="Proteomes" id="UP000242205"/>
    </source>
</evidence>